<sequence length="202" mass="22917">MSRLSRPNLRGRESVFTRGPDIHRGDIHATCPADLAECVMSLEDCCEETHAAQTLLRSGTQDLSRITRVLESQRLFLLVDEGTVKRYKSEISEEIEPAVSELIERAEEGLKALHRKENQLKAKVDAAKVKPPRPTAGMTMAAQKLEQRRLNMLVKQREQLESQLKALESEVKALVCDLIVQIDYLVNEISRISQEKGDERNR</sequence>
<keyword evidence="9" id="KW-0206">Cytoskeleton</keyword>
<organism evidence="14 15">
    <name type="scientific">Moniliophthora roreri (strain MCA 2997)</name>
    <name type="common">Cocoa frosty pod rot fungus</name>
    <name type="synonym">Crinipellis roreri</name>
    <dbReference type="NCBI Taxonomy" id="1381753"/>
    <lineage>
        <taxon>Eukaryota</taxon>
        <taxon>Fungi</taxon>
        <taxon>Dikarya</taxon>
        <taxon>Basidiomycota</taxon>
        <taxon>Agaricomycotina</taxon>
        <taxon>Agaricomycetes</taxon>
        <taxon>Agaricomycetidae</taxon>
        <taxon>Agaricales</taxon>
        <taxon>Marasmiineae</taxon>
        <taxon>Marasmiaceae</taxon>
        <taxon>Moniliophthora</taxon>
    </lineage>
</organism>
<dbReference type="PANTHER" id="PTHR28262">
    <property type="entry name" value="DASH COMPLEX SUBUNIT SPC19"/>
    <property type="match status" value="1"/>
</dbReference>
<evidence type="ECO:0000256" key="12">
    <source>
        <dbReference type="ARBA" id="ARBA00032583"/>
    </source>
</evidence>
<evidence type="ECO:0000256" key="1">
    <source>
        <dbReference type="ARBA" id="ARBA00004123"/>
    </source>
</evidence>
<dbReference type="Proteomes" id="UP000017559">
    <property type="component" value="Unassembled WGS sequence"/>
</dbReference>
<accession>V2WSH5</accession>
<keyword evidence="15" id="KW-1185">Reference proteome</keyword>
<dbReference type="GO" id="GO:0008608">
    <property type="term" value="P:attachment of spindle microtubules to kinetochore"/>
    <property type="evidence" value="ECO:0007669"/>
    <property type="project" value="InterPro"/>
</dbReference>
<evidence type="ECO:0000256" key="7">
    <source>
        <dbReference type="ARBA" id="ARBA00022490"/>
    </source>
</evidence>
<evidence type="ECO:0000256" key="11">
    <source>
        <dbReference type="ARBA" id="ARBA00023328"/>
    </source>
</evidence>
<proteinExistence type="inferred from homology"/>
<evidence type="ECO:0000256" key="6">
    <source>
        <dbReference type="ARBA" id="ARBA00022454"/>
    </source>
</evidence>
<dbReference type="EMBL" id="AWSO01001655">
    <property type="protein sequence ID" value="ESK83140.1"/>
    <property type="molecule type" value="Genomic_DNA"/>
</dbReference>
<evidence type="ECO:0000256" key="8">
    <source>
        <dbReference type="ARBA" id="ARBA00022838"/>
    </source>
</evidence>
<feature type="coiled-coil region" evidence="13">
    <location>
        <begin position="103"/>
        <end position="177"/>
    </location>
</feature>
<evidence type="ECO:0000256" key="2">
    <source>
        <dbReference type="ARBA" id="ARBA00004186"/>
    </source>
</evidence>
<gene>
    <name evidence="14" type="ORF">Moror_15011</name>
</gene>
<evidence type="ECO:0000313" key="14">
    <source>
        <dbReference type="EMBL" id="ESK83140.1"/>
    </source>
</evidence>
<evidence type="ECO:0000256" key="10">
    <source>
        <dbReference type="ARBA" id="ARBA00023242"/>
    </source>
</evidence>
<keyword evidence="13" id="KW-0175">Coiled coil</keyword>
<comment type="similarity">
    <text evidence="4">Belongs to the DASH complex SPC19 family.</text>
</comment>
<keyword evidence="10" id="KW-0539">Nucleus</keyword>
<name>V2WSH5_MONRO</name>
<dbReference type="KEGG" id="mrr:Moror_15011"/>
<comment type="caution">
    <text evidence="14">The sequence shown here is derived from an EMBL/GenBank/DDBJ whole genome shotgun (WGS) entry which is preliminary data.</text>
</comment>
<keyword evidence="7" id="KW-0963">Cytoplasm</keyword>
<evidence type="ECO:0000256" key="3">
    <source>
        <dbReference type="ARBA" id="ARBA00004629"/>
    </source>
</evidence>
<protein>
    <recommendedName>
        <fullName evidence="5">DASH complex subunit SPC19</fullName>
    </recommendedName>
    <alternativeName>
        <fullName evidence="12">Outer kinetochore protein SPC19</fullName>
    </alternativeName>
</protein>
<dbReference type="InterPro" id="IPR013251">
    <property type="entry name" value="DASH_Spc19"/>
</dbReference>
<evidence type="ECO:0000256" key="4">
    <source>
        <dbReference type="ARBA" id="ARBA00008952"/>
    </source>
</evidence>
<keyword evidence="11" id="KW-0137">Centromere</keyword>
<evidence type="ECO:0000256" key="13">
    <source>
        <dbReference type="SAM" id="Coils"/>
    </source>
</evidence>
<dbReference type="OrthoDB" id="3361333at2759"/>
<evidence type="ECO:0000256" key="5">
    <source>
        <dbReference type="ARBA" id="ARBA00016329"/>
    </source>
</evidence>
<dbReference type="GO" id="GO:0042729">
    <property type="term" value="C:DASH complex"/>
    <property type="evidence" value="ECO:0007669"/>
    <property type="project" value="InterPro"/>
</dbReference>
<evidence type="ECO:0000313" key="15">
    <source>
        <dbReference type="Proteomes" id="UP000017559"/>
    </source>
</evidence>
<dbReference type="STRING" id="1381753.V2WSH5"/>
<reference evidence="14 15" key="1">
    <citation type="journal article" date="2014" name="BMC Genomics">
        <title>Genome and secretome analysis of the hemibiotrophic fungal pathogen, Moniliophthora roreri, which causes frosty pod rot disease of cacao: mechanisms of the biotrophic and necrotrophic phases.</title>
        <authorList>
            <person name="Meinhardt L.W."/>
            <person name="Costa G.G.L."/>
            <person name="Thomazella D.P.T."/>
            <person name="Teixeira P.J.P.L."/>
            <person name="Carazzolle M.F."/>
            <person name="Schuster S.C."/>
            <person name="Carlson J.E."/>
            <person name="Guiltinan M.J."/>
            <person name="Mieczkowski P."/>
            <person name="Farmer A."/>
            <person name="Ramaraj T."/>
            <person name="Crozier J."/>
            <person name="Davis R.E."/>
            <person name="Shao J."/>
            <person name="Melnick R.L."/>
            <person name="Pereira G.A.G."/>
            <person name="Bailey B.A."/>
        </authorList>
    </citation>
    <scope>NUCLEOTIDE SEQUENCE [LARGE SCALE GENOMIC DNA]</scope>
    <source>
        <strain evidence="14 15">MCA 2997</strain>
    </source>
</reference>
<dbReference type="Pfam" id="PF08287">
    <property type="entry name" value="DASH_Spc19"/>
    <property type="match status" value="1"/>
</dbReference>
<comment type="subcellular location">
    <subcellularLocation>
        <location evidence="3">Chromosome</location>
        <location evidence="3">Centromere</location>
        <location evidence="3">Kinetochore</location>
    </subcellularLocation>
    <subcellularLocation>
        <location evidence="2">Cytoplasm</location>
        <location evidence="2">Cytoskeleton</location>
        <location evidence="2">Spindle</location>
    </subcellularLocation>
    <subcellularLocation>
        <location evidence="1">Nucleus</location>
    </subcellularLocation>
</comment>
<keyword evidence="8" id="KW-0995">Kinetochore</keyword>
<keyword evidence="6" id="KW-0158">Chromosome</keyword>
<evidence type="ECO:0000256" key="9">
    <source>
        <dbReference type="ARBA" id="ARBA00023212"/>
    </source>
</evidence>
<dbReference type="AlphaFoldDB" id="V2WSH5"/>
<dbReference type="HOGENOM" id="CLU_118729_0_0_1"/>
<dbReference type="GO" id="GO:0005876">
    <property type="term" value="C:spindle microtubule"/>
    <property type="evidence" value="ECO:0007669"/>
    <property type="project" value="InterPro"/>
</dbReference>
<dbReference type="PANTHER" id="PTHR28262:SF1">
    <property type="entry name" value="DASH COMPLEX SUBUNIT SPC19"/>
    <property type="match status" value="1"/>
</dbReference>